<feature type="chain" id="PRO_5029450541" evidence="2">
    <location>
        <begin position="20"/>
        <end position="240"/>
    </location>
</feature>
<evidence type="ECO:0000259" key="3">
    <source>
        <dbReference type="PROSITE" id="PS51352"/>
    </source>
</evidence>
<dbReference type="GO" id="GO:0016209">
    <property type="term" value="F:antioxidant activity"/>
    <property type="evidence" value="ECO:0007669"/>
    <property type="project" value="InterPro"/>
</dbReference>
<keyword evidence="1" id="KW-0676">Redox-active center</keyword>
<evidence type="ECO:0000256" key="2">
    <source>
        <dbReference type="SAM" id="SignalP"/>
    </source>
</evidence>
<dbReference type="PANTHER" id="PTHR42852:SF13">
    <property type="entry name" value="PROTEIN DIPZ"/>
    <property type="match status" value="1"/>
</dbReference>
<feature type="signal peptide" evidence="2">
    <location>
        <begin position="1"/>
        <end position="19"/>
    </location>
</feature>
<keyword evidence="2" id="KW-0732">Signal</keyword>
<evidence type="ECO:0000313" key="4">
    <source>
        <dbReference type="EMBL" id="MRX77617.1"/>
    </source>
</evidence>
<dbReference type="InterPro" id="IPR000866">
    <property type="entry name" value="AhpC/TSA"/>
</dbReference>
<dbReference type="InterPro" id="IPR036249">
    <property type="entry name" value="Thioredoxin-like_sf"/>
</dbReference>
<dbReference type="Gene3D" id="3.40.30.10">
    <property type="entry name" value="Glutaredoxin"/>
    <property type="match status" value="1"/>
</dbReference>
<dbReference type="GO" id="GO:0016491">
    <property type="term" value="F:oxidoreductase activity"/>
    <property type="evidence" value="ECO:0007669"/>
    <property type="project" value="InterPro"/>
</dbReference>
<dbReference type="PROSITE" id="PS00194">
    <property type="entry name" value="THIOREDOXIN_1"/>
    <property type="match status" value="1"/>
</dbReference>
<evidence type="ECO:0000256" key="1">
    <source>
        <dbReference type="ARBA" id="ARBA00023284"/>
    </source>
</evidence>
<dbReference type="CDD" id="cd02966">
    <property type="entry name" value="TlpA_like_family"/>
    <property type="match status" value="1"/>
</dbReference>
<dbReference type="InterPro" id="IPR013766">
    <property type="entry name" value="Thioredoxin_domain"/>
</dbReference>
<dbReference type="PANTHER" id="PTHR42852">
    <property type="entry name" value="THIOL:DISULFIDE INTERCHANGE PROTEIN DSBE"/>
    <property type="match status" value="1"/>
</dbReference>
<sequence>MLKQVLLMLLIVGSITVKAQTNHSKQNMLNETSVVRAEDGNVYPYPVWQKLMSTGKYGLKTRGTKTEDGAAEYLIYELSEAQKLAYFEKMPKPKPSVSFKEGDDFKGFKATDINGNKFDLRQSTGKIIVLNFWFINCPPCRQEIPQLNELVAMYKDNPNVVFLAIATDEKYDLQKFMKTTPYDYHVVDNGRYFASKYSVTLYPTHAVIDKNGKIKFSTVGLASNTIHWIKKSIDESLATN</sequence>
<dbReference type="PROSITE" id="PS51352">
    <property type="entry name" value="THIOREDOXIN_2"/>
    <property type="match status" value="1"/>
</dbReference>
<dbReference type="AlphaFoldDB" id="A0A7K0G194"/>
<comment type="caution">
    <text evidence="4">The sequence shown here is derived from an EMBL/GenBank/DDBJ whole genome shotgun (WGS) entry which is preliminary data.</text>
</comment>
<proteinExistence type="predicted"/>
<dbReference type="OrthoDB" id="9815205at2"/>
<dbReference type="InterPro" id="IPR017937">
    <property type="entry name" value="Thioredoxin_CS"/>
</dbReference>
<feature type="domain" description="Thioredoxin" evidence="3">
    <location>
        <begin position="99"/>
        <end position="238"/>
    </location>
</feature>
<dbReference type="SUPFAM" id="SSF52833">
    <property type="entry name" value="Thioredoxin-like"/>
    <property type="match status" value="1"/>
</dbReference>
<reference evidence="4 5" key="1">
    <citation type="submission" date="2019-11" db="EMBL/GenBank/DDBJ databases">
        <title>Pedobacter petrophilus genome.</title>
        <authorList>
            <person name="Feldbauer M.J."/>
            <person name="Newman J.D."/>
        </authorList>
    </citation>
    <scope>NUCLEOTIDE SEQUENCE [LARGE SCALE GENOMIC DNA]</scope>
    <source>
        <strain evidence="4 5">LMG 29686</strain>
    </source>
</reference>
<dbReference type="Pfam" id="PF00578">
    <property type="entry name" value="AhpC-TSA"/>
    <property type="match status" value="1"/>
</dbReference>
<evidence type="ECO:0000313" key="5">
    <source>
        <dbReference type="Proteomes" id="UP000487757"/>
    </source>
</evidence>
<gene>
    <name evidence="4" type="ORF">GJU39_16130</name>
</gene>
<protein>
    <submittedName>
        <fullName evidence="4">Redoxin domain-containing protein</fullName>
    </submittedName>
</protein>
<keyword evidence="5" id="KW-1185">Reference proteome</keyword>
<accession>A0A7K0G194</accession>
<organism evidence="4 5">
    <name type="scientific">Pedobacter petrophilus</name>
    <dbReference type="NCBI Taxonomy" id="1908241"/>
    <lineage>
        <taxon>Bacteria</taxon>
        <taxon>Pseudomonadati</taxon>
        <taxon>Bacteroidota</taxon>
        <taxon>Sphingobacteriia</taxon>
        <taxon>Sphingobacteriales</taxon>
        <taxon>Sphingobacteriaceae</taxon>
        <taxon>Pedobacter</taxon>
    </lineage>
</organism>
<name>A0A7K0G194_9SPHI</name>
<dbReference type="EMBL" id="WKKH01000028">
    <property type="protein sequence ID" value="MRX77617.1"/>
    <property type="molecule type" value="Genomic_DNA"/>
</dbReference>
<dbReference type="Proteomes" id="UP000487757">
    <property type="component" value="Unassembled WGS sequence"/>
</dbReference>
<dbReference type="InterPro" id="IPR050553">
    <property type="entry name" value="Thioredoxin_ResA/DsbE_sf"/>
</dbReference>